<comment type="similarity">
    <text evidence="5">Belongs to the class I-like SAM-binding methyltransferase superfamily. C5-methyltransferase family.</text>
</comment>
<keyword evidence="7" id="KW-1185">Reference proteome</keyword>
<dbReference type="EC" id="2.1.1.37" evidence="1"/>
<dbReference type="GO" id="GO:0032259">
    <property type="term" value="P:methylation"/>
    <property type="evidence" value="ECO:0007669"/>
    <property type="project" value="UniProtKB-KW"/>
</dbReference>
<dbReference type="OrthoDB" id="414133at2759"/>
<dbReference type="InterPro" id="IPR018117">
    <property type="entry name" value="C5_DNA_meth_AS"/>
</dbReference>
<dbReference type="GO" id="GO:0005634">
    <property type="term" value="C:nucleus"/>
    <property type="evidence" value="ECO:0007669"/>
    <property type="project" value="TreeGrafter"/>
</dbReference>
<keyword evidence="3 5" id="KW-0808">Transferase</keyword>
<dbReference type="PANTHER" id="PTHR10629">
    <property type="entry name" value="CYTOSINE-SPECIFIC METHYLTRANSFERASE"/>
    <property type="match status" value="1"/>
</dbReference>
<organism evidence="6 7">
    <name type="scientific">Ophiocordyceps unilateralis</name>
    <name type="common">Zombie-ant fungus</name>
    <name type="synonym">Torrubia unilateralis</name>
    <dbReference type="NCBI Taxonomy" id="268505"/>
    <lineage>
        <taxon>Eukaryota</taxon>
        <taxon>Fungi</taxon>
        <taxon>Dikarya</taxon>
        <taxon>Ascomycota</taxon>
        <taxon>Pezizomycotina</taxon>
        <taxon>Sordariomycetes</taxon>
        <taxon>Hypocreomycetidae</taxon>
        <taxon>Hypocreales</taxon>
        <taxon>Ophiocordycipitaceae</taxon>
        <taxon>Ophiocordyceps</taxon>
    </lineage>
</organism>
<gene>
    <name evidence="6" type="ORF">XA68_11984</name>
</gene>
<evidence type="ECO:0000313" key="7">
    <source>
        <dbReference type="Proteomes" id="UP000037136"/>
    </source>
</evidence>
<evidence type="ECO:0000256" key="5">
    <source>
        <dbReference type="PROSITE-ProRule" id="PRU01016"/>
    </source>
</evidence>
<evidence type="ECO:0000313" key="6">
    <source>
        <dbReference type="EMBL" id="PFH62761.1"/>
    </source>
</evidence>
<dbReference type="PROSITE" id="PS51679">
    <property type="entry name" value="SAM_MT_C5"/>
    <property type="match status" value="1"/>
</dbReference>
<evidence type="ECO:0000256" key="3">
    <source>
        <dbReference type="ARBA" id="ARBA00022679"/>
    </source>
</evidence>
<proteinExistence type="inferred from homology"/>
<evidence type="ECO:0000256" key="2">
    <source>
        <dbReference type="ARBA" id="ARBA00022603"/>
    </source>
</evidence>
<dbReference type="EMBL" id="LAZP02000018">
    <property type="protein sequence ID" value="PFH62761.1"/>
    <property type="molecule type" value="Genomic_DNA"/>
</dbReference>
<evidence type="ECO:0000256" key="4">
    <source>
        <dbReference type="ARBA" id="ARBA00022691"/>
    </source>
</evidence>
<comment type="caution">
    <text evidence="6">The sequence shown here is derived from an EMBL/GenBank/DDBJ whole genome shotgun (WGS) entry which is preliminary data.</text>
</comment>
<dbReference type="InterPro" id="IPR029063">
    <property type="entry name" value="SAM-dependent_MTases_sf"/>
</dbReference>
<dbReference type="InterPro" id="IPR031303">
    <property type="entry name" value="C5_meth_CS"/>
</dbReference>
<reference evidence="6 7" key="1">
    <citation type="journal article" date="2015" name="BMC Genomics">
        <title>Gene expression during zombie ant biting behavior reflects the complexity underlying fungal parasitic behavioral manipulation.</title>
        <authorList>
            <person name="de Bekker C."/>
            <person name="Ohm R.A."/>
            <person name="Loreto R.G."/>
            <person name="Sebastian A."/>
            <person name="Albert I."/>
            <person name="Merrow M."/>
            <person name="Brachmann A."/>
            <person name="Hughes D.P."/>
        </authorList>
    </citation>
    <scope>NUCLEOTIDE SEQUENCE [LARGE SCALE GENOMIC DNA]</scope>
    <source>
        <strain evidence="6 7">SC16a</strain>
    </source>
</reference>
<dbReference type="GO" id="GO:0044027">
    <property type="term" value="P:negative regulation of gene expression via chromosomal CpG island methylation"/>
    <property type="evidence" value="ECO:0007669"/>
    <property type="project" value="TreeGrafter"/>
</dbReference>
<name>A0A2A9PNY4_OPHUN</name>
<dbReference type="GO" id="GO:0003886">
    <property type="term" value="F:DNA (cytosine-5-)-methyltransferase activity"/>
    <property type="evidence" value="ECO:0007669"/>
    <property type="project" value="UniProtKB-EC"/>
</dbReference>
<protein>
    <recommendedName>
        <fullName evidence="1">DNA (cytosine-5-)-methyltransferase</fullName>
        <ecNumber evidence="1">2.1.1.37</ecNumber>
    </recommendedName>
</protein>
<dbReference type="Pfam" id="PF00145">
    <property type="entry name" value="DNA_methylase"/>
    <property type="match status" value="2"/>
</dbReference>
<dbReference type="Gene3D" id="3.40.50.150">
    <property type="entry name" value="Vaccinia Virus protein VP39"/>
    <property type="match status" value="1"/>
</dbReference>
<dbReference type="InterPro" id="IPR050390">
    <property type="entry name" value="C5-Methyltransferase"/>
</dbReference>
<feature type="active site" evidence="5">
    <location>
        <position position="26"/>
    </location>
</feature>
<dbReference type="AlphaFoldDB" id="A0A2A9PNY4"/>
<sequence length="292" mass="32610">MAVDEFIVSTSKERIRSDFLHLSPPCQPFSPAHTHDSVHDDENKDAFLGSGVLVDKIRPRIVTLEETFGIKFNEHRQFLQALIGHLTHLGYSVRWKVVRLCTWGCAQDRKRLIIIAAGPGESLPPFPDATHSETGGAGREPFTCFGQAIVEIPPGDELHNVGAVRHFATLKAPLDASRLIGTITTGAANLYHPSGRRELTLREYACLQGFPHHHRFRGNMTHIRKQIGNAFPPNTVTVLYRHLQQWLLKEDGFLPSRPEVGRVLVVVDDMDAVTHVEDDLPARRHGAVIDLT</sequence>
<accession>A0A2A9PNY4</accession>
<dbReference type="STRING" id="268505.A0A2A9PNY4"/>
<dbReference type="PROSITE" id="PS00095">
    <property type="entry name" value="C5_MTASE_2"/>
    <property type="match status" value="1"/>
</dbReference>
<dbReference type="PROSITE" id="PS00094">
    <property type="entry name" value="C5_MTASE_1"/>
    <property type="match status" value="1"/>
</dbReference>
<dbReference type="Proteomes" id="UP000037136">
    <property type="component" value="Unassembled WGS sequence"/>
</dbReference>
<dbReference type="GO" id="GO:0003677">
    <property type="term" value="F:DNA binding"/>
    <property type="evidence" value="ECO:0007669"/>
    <property type="project" value="TreeGrafter"/>
</dbReference>
<keyword evidence="4 5" id="KW-0949">S-adenosyl-L-methionine</keyword>
<dbReference type="InterPro" id="IPR001525">
    <property type="entry name" value="C5_MeTfrase"/>
</dbReference>
<dbReference type="Gene3D" id="3.90.120.10">
    <property type="entry name" value="DNA Methylase, subunit A, domain 2"/>
    <property type="match status" value="1"/>
</dbReference>
<evidence type="ECO:0000256" key="1">
    <source>
        <dbReference type="ARBA" id="ARBA00011975"/>
    </source>
</evidence>
<reference evidence="6 7" key="2">
    <citation type="journal article" date="2017" name="Sci. Rep.">
        <title>Ant-infecting Ophiocordyceps genomes reveal a high diversity of potential behavioral manipulation genes and a possible major role for enterotoxins.</title>
        <authorList>
            <person name="de Bekker C."/>
            <person name="Ohm R.A."/>
            <person name="Evans H.C."/>
            <person name="Brachmann A."/>
            <person name="Hughes D.P."/>
        </authorList>
    </citation>
    <scope>NUCLEOTIDE SEQUENCE [LARGE SCALE GENOMIC DNA]</scope>
    <source>
        <strain evidence="6 7">SC16a</strain>
    </source>
</reference>
<dbReference type="PANTHER" id="PTHR10629:SF52">
    <property type="entry name" value="DNA (CYTOSINE-5)-METHYLTRANSFERASE 1"/>
    <property type="match status" value="1"/>
</dbReference>
<dbReference type="SUPFAM" id="SSF53335">
    <property type="entry name" value="S-adenosyl-L-methionine-dependent methyltransferases"/>
    <property type="match status" value="1"/>
</dbReference>
<keyword evidence="2 5" id="KW-0489">Methyltransferase</keyword>